<dbReference type="AlphaFoldDB" id="A0AAN6T8V4"/>
<reference evidence="1" key="2">
    <citation type="submission" date="2023-05" db="EMBL/GenBank/DDBJ databases">
        <authorList>
            <consortium name="Lawrence Berkeley National Laboratory"/>
            <person name="Steindorff A."/>
            <person name="Hensen N."/>
            <person name="Bonometti L."/>
            <person name="Westerberg I."/>
            <person name="Brannstrom I.O."/>
            <person name="Guillou S."/>
            <person name="Cros-Aarteil S."/>
            <person name="Calhoun S."/>
            <person name="Haridas S."/>
            <person name="Kuo A."/>
            <person name="Mondo S."/>
            <person name="Pangilinan J."/>
            <person name="Riley R."/>
            <person name="Labutti K."/>
            <person name="Andreopoulos B."/>
            <person name="Lipzen A."/>
            <person name="Chen C."/>
            <person name="Yanf M."/>
            <person name="Daum C."/>
            <person name="Ng V."/>
            <person name="Clum A."/>
            <person name="Ohm R."/>
            <person name="Martin F."/>
            <person name="Silar P."/>
            <person name="Natvig D."/>
            <person name="Lalanne C."/>
            <person name="Gautier V."/>
            <person name="Ament-Velasquez S.L."/>
            <person name="Kruys A."/>
            <person name="Hutchinson M.I."/>
            <person name="Powell A.J."/>
            <person name="Barry K."/>
            <person name="Miller A.N."/>
            <person name="Grigoriev I.V."/>
            <person name="Debuchy R."/>
            <person name="Gladieux P."/>
            <person name="Thoren M.H."/>
            <person name="Johannesson H."/>
        </authorList>
    </citation>
    <scope>NUCLEOTIDE SEQUENCE</scope>
    <source>
        <strain evidence="1">CBS 508.74</strain>
    </source>
</reference>
<reference evidence="1" key="1">
    <citation type="journal article" date="2023" name="Mol. Phylogenet. Evol.">
        <title>Genome-scale phylogeny and comparative genomics of the fungal order Sordariales.</title>
        <authorList>
            <person name="Hensen N."/>
            <person name="Bonometti L."/>
            <person name="Westerberg I."/>
            <person name="Brannstrom I.O."/>
            <person name="Guillou S."/>
            <person name="Cros-Aarteil S."/>
            <person name="Calhoun S."/>
            <person name="Haridas S."/>
            <person name="Kuo A."/>
            <person name="Mondo S."/>
            <person name="Pangilinan J."/>
            <person name="Riley R."/>
            <person name="LaButti K."/>
            <person name="Andreopoulos B."/>
            <person name="Lipzen A."/>
            <person name="Chen C."/>
            <person name="Yan M."/>
            <person name="Daum C."/>
            <person name="Ng V."/>
            <person name="Clum A."/>
            <person name="Steindorff A."/>
            <person name="Ohm R.A."/>
            <person name="Martin F."/>
            <person name="Silar P."/>
            <person name="Natvig D.O."/>
            <person name="Lalanne C."/>
            <person name="Gautier V."/>
            <person name="Ament-Velasquez S.L."/>
            <person name="Kruys A."/>
            <person name="Hutchinson M.I."/>
            <person name="Powell A.J."/>
            <person name="Barry K."/>
            <person name="Miller A.N."/>
            <person name="Grigoriev I.V."/>
            <person name="Debuchy R."/>
            <person name="Gladieux P."/>
            <person name="Hiltunen Thoren M."/>
            <person name="Johannesson H."/>
        </authorList>
    </citation>
    <scope>NUCLEOTIDE SEQUENCE</scope>
    <source>
        <strain evidence="1">CBS 508.74</strain>
    </source>
</reference>
<dbReference type="EMBL" id="MU853365">
    <property type="protein sequence ID" value="KAK4108147.1"/>
    <property type="molecule type" value="Genomic_DNA"/>
</dbReference>
<name>A0AAN6T8V4_9PEZI</name>
<dbReference type="RefSeq" id="XP_064665717.1">
    <property type="nucleotide sequence ID" value="XM_064818196.1"/>
</dbReference>
<sequence>MASFEGESPVLSGTAGSNPTVSGDAGLIPYVNLKHLLGRAKKSVNDGDILRDDFCLRCTRGLARFSPESTQLAKFFDEASEWMCSDRAGNSSVSCRRCNKAHKTEAFVPAELVPVARALVDALCVLYAAYVQGGQDQDGVLDALVNEFRARATEWCDKYSDWRKRNNGLDPMTCSKAVLKRLGVDVPADVPRATNTAVAPANNFFPATAAAAAAAAEAPVESNDPFVAGAAAAAPVTGSNLPAGAATPPAITNGPLVAAAAAAVPIPDIDLRDIDPRLLEPFDPSLINEY</sequence>
<evidence type="ECO:0000313" key="2">
    <source>
        <dbReference type="Proteomes" id="UP001302812"/>
    </source>
</evidence>
<accession>A0AAN6T8V4</accession>
<protein>
    <submittedName>
        <fullName evidence="1">Uncharacterized protein</fullName>
    </submittedName>
</protein>
<gene>
    <name evidence="1" type="ORF">N656DRAFT_802006</name>
</gene>
<dbReference type="GeneID" id="89942321"/>
<proteinExistence type="predicted"/>
<keyword evidence="2" id="KW-1185">Reference proteome</keyword>
<evidence type="ECO:0000313" key="1">
    <source>
        <dbReference type="EMBL" id="KAK4108147.1"/>
    </source>
</evidence>
<comment type="caution">
    <text evidence="1">The sequence shown here is derived from an EMBL/GenBank/DDBJ whole genome shotgun (WGS) entry which is preliminary data.</text>
</comment>
<organism evidence="1 2">
    <name type="scientific">Canariomyces notabilis</name>
    <dbReference type="NCBI Taxonomy" id="2074819"/>
    <lineage>
        <taxon>Eukaryota</taxon>
        <taxon>Fungi</taxon>
        <taxon>Dikarya</taxon>
        <taxon>Ascomycota</taxon>
        <taxon>Pezizomycotina</taxon>
        <taxon>Sordariomycetes</taxon>
        <taxon>Sordariomycetidae</taxon>
        <taxon>Sordariales</taxon>
        <taxon>Chaetomiaceae</taxon>
        <taxon>Canariomyces</taxon>
    </lineage>
</organism>
<dbReference type="Proteomes" id="UP001302812">
    <property type="component" value="Unassembled WGS sequence"/>
</dbReference>